<feature type="transmembrane region" description="Helical" evidence="6">
    <location>
        <begin position="43"/>
        <end position="61"/>
    </location>
</feature>
<keyword evidence="8" id="KW-1185">Reference proteome</keyword>
<keyword evidence="3 6" id="KW-0812">Transmembrane</keyword>
<keyword evidence="5 6" id="KW-0472">Membrane</keyword>
<dbReference type="AlphaFoldDB" id="A0A9X4RPH2"/>
<comment type="caution">
    <text evidence="7">The sequence shown here is derived from an EMBL/GenBank/DDBJ whole genome shotgun (WGS) entry which is preliminary data.</text>
</comment>
<dbReference type="Proteomes" id="UP001154240">
    <property type="component" value="Unassembled WGS sequence"/>
</dbReference>
<comment type="subcellular location">
    <subcellularLocation>
        <location evidence="1">Cell membrane</location>
        <topology evidence="1">Multi-pass membrane protein</topology>
    </subcellularLocation>
</comment>
<keyword evidence="2" id="KW-1003">Cell membrane</keyword>
<proteinExistence type="predicted"/>
<gene>
    <name evidence="7" type="ORF">OLX77_03645</name>
</gene>
<evidence type="ECO:0000313" key="8">
    <source>
        <dbReference type="Proteomes" id="UP001154240"/>
    </source>
</evidence>
<protein>
    <submittedName>
        <fullName evidence="7">ATP synthase subunit I</fullName>
    </submittedName>
</protein>
<evidence type="ECO:0000313" key="7">
    <source>
        <dbReference type="EMBL" id="MDG4475252.1"/>
    </source>
</evidence>
<keyword evidence="4 6" id="KW-1133">Transmembrane helix</keyword>
<dbReference type="GO" id="GO:0005886">
    <property type="term" value="C:plasma membrane"/>
    <property type="evidence" value="ECO:0007669"/>
    <property type="project" value="UniProtKB-SubCell"/>
</dbReference>
<feature type="transmembrane region" description="Helical" evidence="6">
    <location>
        <begin position="20"/>
        <end position="37"/>
    </location>
</feature>
<sequence length="133" mass="14554">MAESRSSAASGEVSLGRVMVFNWLLLAVLTGLGWWGYSGFHALSVFIGGAIANLSFLFLKRDLIRLLAGPLEAVKPLFFMRYYLRLFVVVGVLFLLVRYQLVHTLALLVGLSTVLLSIGLAVMVAAKSIYSTK</sequence>
<name>A0A9X4RPH2_9BACT</name>
<feature type="transmembrane region" description="Helical" evidence="6">
    <location>
        <begin position="105"/>
        <end position="126"/>
    </location>
</feature>
<evidence type="ECO:0000256" key="1">
    <source>
        <dbReference type="ARBA" id="ARBA00004651"/>
    </source>
</evidence>
<reference evidence="7" key="2">
    <citation type="submission" date="2022-10" db="EMBL/GenBank/DDBJ databases">
        <authorList>
            <person name="Aronson H.S."/>
        </authorList>
    </citation>
    <scope>NUCLEOTIDE SEQUENCE</scope>
    <source>
        <strain evidence="7">RS19-109</strain>
    </source>
</reference>
<feature type="transmembrane region" description="Helical" evidence="6">
    <location>
        <begin position="82"/>
        <end position="99"/>
    </location>
</feature>
<evidence type="ECO:0000256" key="6">
    <source>
        <dbReference type="SAM" id="Phobius"/>
    </source>
</evidence>
<organism evidence="7 8">
    <name type="scientific">Thiovibrio frasassiensis</name>
    <dbReference type="NCBI Taxonomy" id="2984131"/>
    <lineage>
        <taxon>Bacteria</taxon>
        <taxon>Pseudomonadati</taxon>
        <taxon>Thermodesulfobacteriota</taxon>
        <taxon>Desulfobulbia</taxon>
        <taxon>Desulfobulbales</taxon>
        <taxon>Thiovibrionaceae</taxon>
        <taxon>Thiovibrio</taxon>
    </lineage>
</organism>
<evidence type="ECO:0000256" key="2">
    <source>
        <dbReference type="ARBA" id="ARBA00022475"/>
    </source>
</evidence>
<evidence type="ECO:0000256" key="3">
    <source>
        <dbReference type="ARBA" id="ARBA00022692"/>
    </source>
</evidence>
<evidence type="ECO:0000256" key="5">
    <source>
        <dbReference type="ARBA" id="ARBA00023136"/>
    </source>
</evidence>
<dbReference type="RefSeq" id="WP_307632227.1">
    <property type="nucleotide sequence ID" value="NZ_JAPHEH010000001.1"/>
</dbReference>
<dbReference type="InterPro" id="IPR005598">
    <property type="entry name" value="ATP_synth_I"/>
</dbReference>
<reference evidence="7" key="1">
    <citation type="journal article" date="2022" name="bioRxiv">
        <title>Thiovibrio frasassiensisgen. nov., sp. nov., an autotrophic, elemental sulfur disproportionating bacterium isolated from sulfidic karst sediment, and proposal of Thiovibrionaceae fam. nov.</title>
        <authorList>
            <person name="Aronson H."/>
            <person name="Thomas C."/>
            <person name="Bhattacharyya M."/>
            <person name="Eckstein S."/>
            <person name="Jensen S."/>
            <person name="Barco R."/>
            <person name="Macalady J."/>
            <person name="Amend J."/>
        </authorList>
    </citation>
    <scope>NUCLEOTIDE SEQUENCE</scope>
    <source>
        <strain evidence="7">RS19-109</strain>
    </source>
</reference>
<evidence type="ECO:0000256" key="4">
    <source>
        <dbReference type="ARBA" id="ARBA00022989"/>
    </source>
</evidence>
<accession>A0A9X4RPH2</accession>
<dbReference type="Pfam" id="PF03899">
    <property type="entry name" value="ATP-synt_I"/>
    <property type="match status" value="1"/>
</dbReference>
<dbReference type="EMBL" id="JAPHEH010000001">
    <property type="protein sequence ID" value="MDG4475252.1"/>
    <property type="molecule type" value="Genomic_DNA"/>
</dbReference>